<protein>
    <submittedName>
        <fullName evidence="1">Uncharacterized protein</fullName>
    </submittedName>
</protein>
<organism evidence="1 2">
    <name type="scientific">Rhipicephalus sanguineus</name>
    <name type="common">Brown dog tick</name>
    <name type="synonym">Ixodes sanguineus</name>
    <dbReference type="NCBI Taxonomy" id="34632"/>
    <lineage>
        <taxon>Eukaryota</taxon>
        <taxon>Metazoa</taxon>
        <taxon>Ecdysozoa</taxon>
        <taxon>Arthropoda</taxon>
        <taxon>Chelicerata</taxon>
        <taxon>Arachnida</taxon>
        <taxon>Acari</taxon>
        <taxon>Parasitiformes</taxon>
        <taxon>Ixodida</taxon>
        <taxon>Ixodoidea</taxon>
        <taxon>Ixodidae</taxon>
        <taxon>Rhipicephalinae</taxon>
        <taxon>Rhipicephalus</taxon>
        <taxon>Rhipicephalus</taxon>
    </lineage>
</organism>
<dbReference type="EMBL" id="JABSTV010001255">
    <property type="protein sequence ID" value="KAH7935465.1"/>
    <property type="molecule type" value="Genomic_DNA"/>
</dbReference>
<accession>A0A9D4PAZ5</accession>
<evidence type="ECO:0000313" key="2">
    <source>
        <dbReference type="Proteomes" id="UP000821837"/>
    </source>
</evidence>
<dbReference type="Proteomes" id="UP000821837">
    <property type="component" value="Unassembled WGS sequence"/>
</dbReference>
<comment type="caution">
    <text evidence="1">The sequence shown here is derived from an EMBL/GenBank/DDBJ whole genome shotgun (WGS) entry which is preliminary data.</text>
</comment>
<reference evidence="1" key="2">
    <citation type="submission" date="2021-09" db="EMBL/GenBank/DDBJ databases">
        <authorList>
            <person name="Jia N."/>
            <person name="Wang J."/>
            <person name="Shi W."/>
            <person name="Du L."/>
            <person name="Sun Y."/>
            <person name="Zhan W."/>
            <person name="Jiang J."/>
            <person name="Wang Q."/>
            <person name="Zhang B."/>
            <person name="Ji P."/>
            <person name="Sakyi L.B."/>
            <person name="Cui X."/>
            <person name="Yuan T."/>
            <person name="Jiang B."/>
            <person name="Yang W."/>
            <person name="Lam T.T.-Y."/>
            <person name="Chang Q."/>
            <person name="Ding S."/>
            <person name="Wang X."/>
            <person name="Zhu J."/>
            <person name="Ruan X."/>
            <person name="Zhao L."/>
            <person name="Wei J."/>
            <person name="Que T."/>
            <person name="Du C."/>
            <person name="Cheng J."/>
            <person name="Dai P."/>
            <person name="Han X."/>
            <person name="Huang E."/>
            <person name="Gao Y."/>
            <person name="Liu J."/>
            <person name="Shao H."/>
            <person name="Ye R."/>
            <person name="Li L."/>
            <person name="Wei W."/>
            <person name="Wang X."/>
            <person name="Wang C."/>
            <person name="Huo Q."/>
            <person name="Li W."/>
            <person name="Guo W."/>
            <person name="Chen H."/>
            <person name="Chen S."/>
            <person name="Zhou L."/>
            <person name="Zhou L."/>
            <person name="Ni X."/>
            <person name="Tian J."/>
            <person name="Zhou Y."/>
            <person name="Sheng Y."/>
            <person name="Liu T."/>
            <person name="Pan Y."/>
            <person name="Xia L."/>
            <person name="Li J."/>
            <person name="Zhao F."/>
            <person name="Cao W."/>
        </authorList>
    </citation>
    <scope>NUCLEOTIDE SEQUENCE</scope>
    <source>
        <strain evidence="1">Rsan-2018</strain>
        <tissue evidence="1">Larvae</tissue>
    </source>
</reference>
<evidence type="ECO:0000313" key="1">
    <source>
        <dbReference type="EMBL" id="KAH7935465.1"/>
    </source>
</evidence>
<dbReference type="AlphaFoldDB" id="A0A9D4PAZ5"/>
<proteinExistence type="predicted"/>
<name>A0A9D4PAZ5_RHISA</name>
<keyword evidence="2" id="KW-1185">Reference proteome</keyword>
<reference evidence="1" key="1">
    <citation type="journal article" date="2020" name="Cell">
        <title>Large-Scale Comparative Analyses of Tick Genomes Elucidate Their Genetic Diversity and Vector Capacities.</title>
        <authorList>
            <consortium name="Tick Genome and Microbiome Consortium (TIGMIC)"/>
            <person name="Jia N."/>
            <person name="Wang J."/>
            <person name="Shi W."/>
            <person name="Du L."/>
            <person name="Sun Y."/>
            <person name="Zhan W."/>
            <person name="Jiang J.F."/>
            <person name="Wang Q."/>
            <person name="Zhang B."/>
            <person name="Ji P."/>
            <person name="Bell-Sakyi L."/>
            <person name="Cui X.M."/>
            <person name="Yuan T.T."/>
            <person name="Jiang B.G."/>
            <person name="Yang W.F."/>
            <person name="Lam T.T."/>
            <person name="Chang Q.C."/>
            <person name="Ding S.J."/>
            <person name="Wang X.J."/>
            <person name="Zhu J.G."/>
            <person name="Ruan X.D."/>
            <person name="Zhao L."/>
            <person name="Wei J.T."/>
            <person name="Ye R.Z."/>
            <person name="Que T.C."/>
            <person name="Du C.H."/>
            <person name="Zhou Y.H."/>
            <person name="Cheng J.X."/>
            <person name="Dai P.F."/>
            <person name="Guo W.B."/>
            <person name="Han X.H."/>
            <person name="Huang E.J."/>
            <person name="Li L.F."/>
            <person name="Wei W."/>
            <person name="Gao Y.C."/>
            <person name="Liu J.Z."/>
            <person name="Shao H.Z."/>
            <person name="Wang X."/>
            <person name="Wang C.C."/>
            <person name="Yang T.C."/>
            <person name="Huo Q.B."/>
            <person name="Li W."/>
            <person name="Chen H.Y."/>
            <person name="Chen S.E."/>
            <person name="Zhou L.G."/>
            <person name="Ni X.B."/>
            <person name="Tian J.H."/>
            <person name="Sheng Y."/>
            <person name="Liu T."/>
            <person name="Pan Y.S."/>
            <person name="Xia L.Y."/>
            <person name="Li J."/>
            <person name="Zhao F."/>
            <person name="Cao W.C."/>
        </authorList>
    </citation>
    <scope>NUCLEOTIDE SEQUENCE</scope>
    <source>
        <strain evidence="1">Rsan-2018</strain>
    </source>
</reference>
<gene>
    <name evidence="1" type="ORF">HPB52_008399</name>
</gene>
<sequence length="95" mass="10525">MNTRSVFRKEFEKRRAHAKGLDLAVVAALRVLYERSQAGCRRFLCVRWAPGQKTCRCEVPRALTLDQVLPTDVGLPNADVRPGQRVFSAPASGSA</sequence>